<organism evidence="2 3">
    <name type="scientific">Dillenia turbinata</name>
    <dbReference type="NCBI Taxonomy" id="194707"/>
    <lineage>
        <taxon>Eukaryota</taxon>
        <taxon>Viridiplantae</taxon>
        <taxon>Streptophyta</taxon>
        <taxon>Embryophyta</taxon>
        <taxon>Tracheophyta</taxon>
        <taxon>Spermatophyta</taxon>
        <taxon>Magnoliopsida</taxon>
        <taxon>eudicotyledons</taxon>
        <taxon>Gunneridae</taxon>
        <taxon>Pentapetalae</taxon>
        <taxon>Dilleniales</taxon>
        <taxon>Dilleniaceae</taxon>
        <taxon>Dillenia</taxon>
    </lineage>
</organism>
<name>A0AAN8ZQV7_9MAGN</name>
<evidence type="ECO:0000313" key="3">
    <source>
        <dbReference type="Proteomes" id="UP001370490"/>
    </source>
</evidence>
<evidence type="ECO:0000256" key="1">
    <source>
        <dbReference type="SAM" id="MobiDB-lite"/>
    </source>
</evidence>
<comment type="caution">
    <text evidence="2">The sequence shown here is derived from an EMBL/GenBank/DDBJ whole genome shotgun (WGS) entry which is preliminary data.</text>
</comment>
<sequence length="363" mass="40092">MKKTKDNRIPRKSTEPVDHWAFLGEIEAPMWVDLTLEAKSINRDKDDEWFSCSHRTGMLKYWLLVSLFRFHESSASELMTAFLHSRYACLDTSFHLEGPSSPMLPPSVSRRGKNYESRKWRIGDREVVLAKGCQVKSLSGRTSRVDTAQGQELKSKQCNKISKRVAKNEALDFTIGSNEATMAKNSKSSISLGVSNGTSSTMASHAGESNASSTVTSETVLHQQQPFMEVSSHVLGRNSGLLSSLKASLRKSCVTRQAARVEINDQRLSRGRKSSSSKSSVGSSINPVYEVDPLTTSPEEFRDQTPDSRHVHRVSQMARNSTKVRNTTNGAIVLHGNRKSGSTVSGRSTGTKKTSHESIKSKV</sequence>
<gene>
    <name evidence="2" type="ORF">RJ641_000244</name>
</gene>
<dbReference type="EMBL" id="JBAMMX010000001">
    <property type="protein sequence ID" value="KAK6946771.1"/>
    <property type="molecule type" value="Genomic_DNA"/>
</dbReference>
<feature type="compositionally biased region" description="Low complexity" evidence="1">
    <location>
        <begin position="339"/>
        <end position="352"/>
    </location>
</feature>
<feature type="region of interest" description="Disordered" evidence="1">
    <location>
        <begin position="265"/>
        <end position="363"/>
    </location>
</feature>
<feature type="region of interest" description="Disordered" evidence="1">
    <location>
        <begin position="195"/>
        <end position="219"/>
    </location>
</feature>
<feature type="compositionally biased region" description="Polar residues" evidence="1">
    <location>
        <begin position="317"/>
        <end position="330"/>
    </location>
</feature>
<feature type="compositionally biased region" description="Basic and acidic residues" evidence="1">
    <location>
        <begin position="354"/>
        <end position="363"/>
    </location>
</feature>
<proteinExistence type="predicted"/>
<accession>A0AAN8ZQV7</accession>
<reference evidence="2 3" key="1">
    <citation type="submission" date="2023-12" db="EMBL/GenBank/DDBJ databases">
        <title>A high-quality genome assembly for Dillenia turbinata (Dilleniales).</title>
        <authorList>
            <person name="Chanderbali A."/>
        </authorList>
    </citation>
    <scope>NUCLEOTIDE SEQUENCE [LARGE SCALE GENOMIC DNA]</scope>
    <source>
        <strain evidence="2">LSX21</strain>
        <tissue evidence="2">Leaf</tissue>
    </source>
</reference>
<protein>
    <submittedName>
        <fullName evidence="2">Uncharacterized protein</fullName>
    </submittedName>
</protein>
<dbReference type="Proteomes" id="UP001370490">
    <property type="component" value="Unassembled WGS sequence"/>
</dbReference>
<dbReference type="AlphaFoldDB" id="A0AAN8ZQV7"/>
<keyword evidence="3" id="KW-1185">Reference proteome</keyword>
<feature type="compositionally biased region" description="Basic and acidic residues" evidence="1">
    <location>
        <begin position="299"/>
        <end position="309"/>
    </location>
</feature>
<evidence type="ECO:0000313" key="2">
    <source>
        <dbReference type="EMBL" id="KAK6946771.1"/>
    </source>
</evidence>